<feature type="compositionally biased region" description="Basic and acidic residues" evidence="1">
    <location>
        <begin position="175"/>
        <end position="184"/>
    </location>
</feature>
<evidence type="ECO:0000313" key="3">
    <source>
        <dbReference type="Proteomes" id="UP000000391"/>
    </source>
</evidence>
<proteinExistence type="predicted"/>
<organism evidence="2 3">
    <name type="scientific">Methanohalobium evestigatum (strain ATCC BAA-1072 / DSM 3721 / NBRC 107634 / OCM 161 / Z-7303)</name>
    <dbReference type="NCBI Taxonomy" id="644295"/>
    <lineage>
        <taxon>Archaea</taxon>
        <taxon>Methanobacteriati</taxon>
        <taxon>Methanobacteriota</taxon>
        <taxon>Stenosarchaea group</taxon>
        <taxon>Methanomicrobia</taxon>
        <taxon>Methanosarcinales</taxon>
        <taxon>Methanosarcinaceae</taxon>
        <taxon>Methanohalobium</taxon>
    </lineage>
</organism>
<dbReference type="KEGG" id="mev:Metev_0399"/>
<dbReference type="GeneID" id="9346016"/>
<keyword evidence="3" id="KW-1185">Reference proteome</keyword>
<dbReference type="EMBL" id="CP002069">
    <property type="protein sequence ID" value="ADI73318.1"/>
    <property type="molecule type" value="Genomic_DNA"/>
</dbReference>
<feature type="region of interest" description="Disordered" evidence="1">
    <location>
        <begin position="170"/>
        <end position="192"/>
    </location>
</feature>
<dbReference type="HOGENOM" id="CLU_1412360_0_0_2"/>
<dbReference type="AlphaFoldDB" id="D7E7X6"/>
<evidence type="ECO:0000313" key="2">
    <source>
        <dbReference type="EMBL" id="ADI73318.1"/>
    </source>
</evidence>
<accession>D7E7X6</accession>
<dbReference type="STRING" id="644295.Metev_0399"/>
<sequence length="192" mass="21642">MKKHLVVSVGGGPLASLYGTPELNSQAPERFLGDIYNTYIQSGAKSIELICVDPNTDAPYTNDLDENEAGFKNPNYCGTGWNACIYQYESEEIKNLVKRLSEYNKIDNADQLGGKAILSIHYYCGSASTNLNNGYWMKEIPDSIMDEAKKRFKKQFPNIEIMFNIYSKKQKTGKVPKDLQEKTKTSYNNPPT</sequence>
<gene>
    <name evidence="2" type="ordered locus">Metev_0399</name>
</gene>
<dbReference type="Proteomes" id="UP000000391">
    <property type="component" value="Chromosome"/>
</dbReference>
<evidence type="ECO:0000256" key="1">
    <source>
        <dbReference type="SAM" id="MobiDB-lite"/>
    </source>
</evidence>
<dbReference type="RefSeq" id="WP_013193886.1">
    <property type="nucleotide sequence ID" value="NC_014253.1"/>
</dbReference>
<reference evidence="2 3" key="1">
    <citation type="submission" date="2010-06" db="EMBL/GenBank/DDBJ databases">
        <title>Complete sequence chromosome of Methanohalobium evestigatum Z-7303.</title>
        <authorList>
            <consortium name="US DOE Joint Genome Institute"/>
            <person name="Lucas S."/>
            <person name="Copeland A."/>
            <person name="Lapidus A."/>
            <person name="Cheng J.-F."/>
            <person name="Bruce D."/>
            <person name="Goodwin L."/>
            <person name="Pitluck S."/>
            <person name="Saunders E."/>
            <person name="Detter J.C."/>
            <person name="Han C."/>
            <person name="Tapia R."/>
            <person name="Land M."/>
            <person name="Hauser L."/>
            <person name="Kyrpides N."/>
            <person name="Mikhailova N."/>
            <person name="Sieprawska-Lupa M."/>
            <person name="Whitman W.B."/>
            <person name="Anderson I."/>
            <person name="Woyke T."/>
        </authorList>
    </citation>
    <scope>NUCLEOTIDE SEQUENCE [LARGE SCALE GENOMIC DNA]</scope>
    <source>
        <strain evidence="3">ATCC BAA-1072 / DSM 3721 / NBRC 107634 / OCM 161 / Z-7303</strain>
    </source>
</reference>
<protein>
    <submittedName>
        <fullName evidence="2">Uncharacterized protein</fullName>
    </submittedName>
</protein>
<name>D7E7X6_METEZ</name>